<sequence>MSSSVGLKAITTVYSYRHPEARRVIDSVIKKGFPHGQFLRATEPTGGLDGFHDPVIDKVLNFYADDVPSMKTFSYRYPTSGSEEGIREIMTKLQYEGVQKFYVLEGEYEGYKTVGETRQMETVAVKEDVDPSSLKPGYWFISNPSARDGNIIPDDFIRRICDAGHQVFYDLAYMGSTAPHVYDLSHPNIFAAVISMSKPYGVFYDRIGFAFSRKPVSSLYGNKWFKSIFALMIADALVTQLQKGEIPAKYKPIQAEIIADINREYSLDLKPSDAFLLAYLKPEDTSHLSPSQVEMLAPFKRGNNYRLCLTRYFIERDTEAQQLLEDNACQ</sequence>
<comment type="caution">
    <text evidence="2">The sequence shown here is derived from an EMBL/GenBank/DDBJ whole genome shotgun (WGS) entry which is preliminary data.</text>
</comment>
<reference evidence="2 3" key="1">
    <citation type="journal article" date="2016" name="Nat. Commun.">
        <title>Thousands of microbial genomes shed light on interconnected biogeochemical processes in an aquifer system.</title>
        <authorList>
            <person name="Anantharaman K."/>
            <person name="Brown C.T."/>
            <person name="Hug L.A."/>
            <person name="Sharon I."/>
            <person name="Castelle C.J."/>
            <person name="Probst A.J."/>
            <person name="Thomas B.C."/>
            <person name="Singh A."/>
            <person name="Wilkins M.J."/>
            <person name="Karaoz U."/>
            <person name="Brodie E.L."/>
            <person name="Williams K.H."/>
            <person name="Hubbard S.S."/>
            <person name="Banfield J.F."/>
        </authorList>
    </citation>
    <scope>NUCLEOTIDE SEQUENCE [LARGE SCALE GENOMIC DNA]</scope>
</reference>
<feature type="domain" description="Aminotransferase class I/classII large" evidence="1">
    <location>
        <begin position="79"/>
        <end position="218"/>
    </location>
</feature>
<dbReference type="GO" id="GO:0030170">
    <property type="term" value="F:pyridoxal phosphate binding"/>
    <property type="evidence" value="ECO:0007669"/>
    <property type="project" value="InterPro"/>
</dbReference>
<evidence type="ECO:0000259" key="1">
    <source>
        <dbReference type="Pfam" id="PF00155"/>
    </source>
</evidence>
<dbReference type="InterPro" id="IPR015424">
    <property type="entry name" value="PyrdxlP-dep_Trfase"/>
</dbReference>
<dbReference type="InterPro" id="IPR015422">
    <property type="entry name" value="PyrdxlP-dep_Trfase_small"/>
</dbReference>
<gene>
    <name evidence="2" type="ORF">A2290_07875</name>
</gene>
<dbReference type="Gene3D" id="3.90.1150.10">
    <property type="entry name" value="Aspartate Aminotransferase, domain 1"/>
    <property type="match status" value="1"/>
</dbReference>
<dbReference type="Gene3D" id="3.40.640.10">
    <property type="entry name" value="Type I PLP-dependent aspartate aminotransferase-like (Major domain)"/>
    <property type="match status" value="1"/>
</dbReference>
<organism evidence="2 3">
    <name type="scientific">candidate division WOR-1 bacterium RIFOXYB2_FULL_36_35</name>
    <dbReference type="NCBI Taxonomy" id="1802578"/>
    <lineage>
        <taxon>Bacteria</taxon>
        <taxon>Bacillati</taxon>
        <taxon>Saganbacteria</taxon>
    </lineage>
</organism>
<name>A0A1F4S310_UNCSA</name>
<dbReference type="Pfam" id="PF00155">
    <property type="entry name" value="Aminotran_1_2"/>
    <property type="match status" value="1"/>
</dbReference>
<dbReference type="AlphaFoldDB" id="A0A1F4S310"/>
<protein>
    <recommendedName>
        <fullName evidence="1">Aminotransferase class I/classII large domain-containing protein</fullName>
    </recommendedName>
</protein>
<dbReference type="Proteomes" id="UP000177905">
    <property type="component" value="Unassembled WGS sequence"/>
</dbReference>
<dbReference type="SUPFAM" id="SSF53383">
    <property type="entry name" value="PLP-dependent transferases"/>
    <property type="match status" value="1"/>
</dbReference>
<proteinExistence type="predicted"/>
<dbReference type="InterPro" id="IPR004839">
    <property type="entry name" value="Aminotransferase_I/II_large"/>
</dbReference>
<evidence type="ECO:0000313" key="3">
    <source>
        <dbReference type="Proteomes" id="UP000177905"/>
    </source>
</evidence>
<dbReference type="EMBL" id="MEUA01000030">
    <property type="protein sequence ID" value="OGC14800.1"/>
    <property type="molecule type" value="Genomic_DNA"/>
</dbReference>
<evidence type="ECO:0000313" key="2">
    <source>
        <dbReference type="EMBL" id="OGC14800.1"/>
    </source>
</evidence>
<dbReference type="InterPro" id="IPR015421">
    <property type="entry name" value="PyrdxlP-dep_Trfase_major"/>
</dbReference>
<accession>A0A1F4S310</accession>